<dbReference type="InterPro" id="IPR014867">
    <property type="entry name" value="Spore_coat_CotH_CotH2/3/7"/>
</dbReference>
<evidence type="ECO:0000313" key="2">
    <source>
        <dbReference type="Proteomes" id="UP000193920"/>
    </source>
</evidence>
<proteinExistence type="predicted"/>
<dbReference type="PANTHER" id="PTHR40050">
    <property type="entry name" value="INNER SPORE COAT PROTEIN H"/>
    <property type="match status" value="1"/>
</dbReference>
<dbReference type="AlphaFoldDB" id="A0A1Y1ZU99"/>
<dbReference type="PANTHER" id="PTHR40050:SF1">
    <property type="entry name" value="INNER SPORE COAT PROTEIN H"/>
    <property type="match status" value="1"/>
</dbReference>
<dbReference type="OrthoDB" id="10267127at2759"/>
<evidence type="ECO:0008006" key="3">
    <source>
        <dbReference type="Google" id="ProtNLM"/>
    </source>
</evidence>
<dbReference type="EMBL" id="MCOG01000357">
    <property type="protein sequence ID" value="ORY13784.1"/>
    <property type="molecule type" value="Genomic_DNA"/>
</dbReference>
<name>A0A1Y1ZU99_9FUNG</name>
<dbReference type="Pfam" id="PF08757">
    <property type="entry name" value="CotH"/>
    <property type="match status" value="1"/>
</dbReference>
<accession>A0A1Y1ZU99</accession>
<comment type="caution">
    <text evidence="1">The sequence shown here is derived from an EMBL/GenBank/DDBJ whole genome shotgun (WGS) entry which is preliminary data.</text>
</comment>
<gene>
    <name evidence="1" type="ORF">LY90DRAFT_518147</name>
</gene>
<protein>
    <recommendedName>
        <fullName evidence="3">Coth-domain-containing protein</fullName>
    </recommendedName>
</protein>
<reference evidence="1 2" key="1">
    <citation type="submission" date="2016-08" db="EMBL/GenBank/DDBJ databases">
        <title>A Parts List for Fungal Cellulosomes Revealed by Comparative Genomics.</title>
        <authorList>
            <consortium name="DOE Joint Genome Institute"/>
            <person name="Haitjema C.H."/>
            <person name="Gilmore S.P."/>
            <person name="Henske J.K."/>
            <person name="Solomon K.V."/>
            <person name="De Groot R."/>
            <person name="Kuo A."/>
            <person name="Mondo S.J."/>
            <person name="Salamov A.A."/>
            <person name="Labutti K."/>
            <person name="Zhao Z."/>
            <person name="Chiniquy J."/>
            <person name="Barry K."/>
            <person name="Brewer H.M."/>
            <person name="Purvine S.O."/>
            <person name="Wright A.T."/>
            <person name="Boxma B."/>
            <person name="Van Alen T."/>
            <person name="Hackstein J.H."/>
            <person name="Baker S.E."/>
            <person name="Grigoriev I.V."/>
            <person name="O'Malley M.A."/>
        </authorList>
    </citation>
    <scope>NUCLEOTIDE SEQUENCE [LARGE SCALE GENOMIC DNA]</scope>
    <source>
        <strain evidence="1 2">G1</strain>
    </source>
</reference>
<keyword evidence="2" id="KW-1185">Reference proteome</keyword>
<sequence length="419" mass="50204">MENSIPEMHIFLNNNKWAEMIQNAQVNTLVKKEKYSTEASMKFIDKNIEETYEIKFSLMGNYTRLLSKPGYNIFIKGTNKTLHGTKNFNLKSDATDPTMLRSKLTADILEKSGLITIEVGYSELYINENYMGFWVVSDVIDEYWIKRKFKNINNVETLYKCENSYHIRFEDESAKNGCINSNSNYINNKIPLNFYLNDKLYYKNFVDQVNLANTREDLEKIMDVDNFIKYMAWEWLVGSYDHFLGYYGHNYFWYQQPNKKWIYIPFDFGEIKKLISPYIIKDRKFNAGKINKIALFDFKYNYENFVKNTEYVFFKDNKNHIKSYGIKDWIRKRYNSAAAYYGINTNSISNDERHKLIEPRPKKKFISYETKITSSRCRRKRNICYMKFKNSLPIYNPNDKYFDENIPYLGINQYNKEIN</sequence>
<evidence type="ECO:0000313" key="1">
    <source>
        <dbReference type="EMBL" id="ORY13784.1"/>
    </source>
</evidence>
<organism evidence="1 2">
    <name type="scientific">Neocallimastix californiae</name>
    <dbReference type="NCBI Taxonomy" id="1754190"/>
    <lineage>
        <taxon>Eukaryota</taxon>
        <taxon>Fungi</taxon>
        <taxon>Fungi incertae sedis</taxon>
        <taxon>Chytridiomycota</taxon>
        <taxon>Chytridiomycota incertae sedis</taxon>
        <taxon>Neocallimastigomycetes</taxon>
        <taxon>Neocallimastigales</taxon>
        <taxon>Neocallimastigaceae</taxon>
        <taxon>Neocallimastix</taxon>
    </lineage>
</organism>
<dbReference type="Proteomes" id="UP000193920">
    <property type="component" value="Unassembled WGS sequence"/>
</dbReference>